<evidence type="ECO:0000259" key="8">
    <source>
        <dbReference type="PROSITE" id="PS50850"/>
    </source>
</evidence>
<feature type="transmembrane region" description="Helical" evidence="7">
    <location>
        <begin position="171"/>
        <end position="191"/>
    </location>
</feature>
<feature type="transmembrane region" description="Helical" evidence="7">
    <location>
        <begin position="78"/>
        <end position="98"/>
    </location>
</feature>
<evidence type="ECO:0000256" key="6">
    <source>
        <dbReference type="ARBA" id="ARBA00023136"/>
    </source>
</evidence>
<dbReference type="EMBL" id="JAAGPU010000017">
    <property type="protein sequence ID" value="NEU05216.1"/>
    <property type="molecule type" value="Genomic_DNA"/>
</dbReference>
<feature type="transmembrane region" description="Helical" evidence="7">
    <location>
        <begin position="357"/>
        <end position="381"/>
    </location>
</feature>
<protein>
    <submittedName>
        <fullName evidence="9">MFS transporter</fullName>
    </submittedName>
</protein>
<evidence type="ECO:0000313" key="9">
    <source>
        <dbReference type="EMBL" id="NEU05216.1"/>
    </source>
</evidence>
<organism evidence="9 10">
    <name type="scientific">Clostridium senegalense</name>
    <dbReference type="NCBI Taxonomy" id="1465809"/>
    <lineage>
        <taxon>Bacteria</taxon>
        <taxon>Bacillati</taxon>
        <taxon>Bacillota</taxon>
        <taxon>Clostridia</taxon>
        <taxon>Eubacteriales</taxon>
        <taxon>Clostridiaceae</taxon>
        <taxon>Clostridium</taxon>
    </lineage>
</organism>
<dbReference type="AlphaFoldDB" id="A0A6M0H387"/>
<feature type="transmembrane region" description="Helical" evidence="7">
    <location>
        <begin position="387"/>
        <end position="407"/>
    </location>
</feature>
<accession>A0A6M0H387</accession>
<evidence type="ECO:0000313" key="10">
    <source>
        <dbReference type="Proteomes" id="UP000481872"/>
    </source>
</evidence>
<evidence type="ECO:0000256" key="5">
    <source>
        <dbReference type="ARBA" id="ARBA00022989"/>
    </source>
</evidence>
<keyword evidence="5 7" id="KW-1133">Transmembrane helix</keyword>
<dbReference type="InterPro" id="IPR036259">
    <property type="entry name" value="MFS_trans_sf"/>
</dbReference>
<evidence type="ECO:0000256" key="1">
    <source>
        <dbReference type="ARBA" id="ARBA00004651"/>
    </source>
</evidence>
<dbReference type="Pfam" id="PF05977">
    <property type="entry name" value="MFS_3"/>
    <property type="match status" value="1"/>
</dbReference>
<feature type="transmembrane region" description="Helical" evidence="7">
    <location>
        <begin position="260"/>
        <end position="282"/>
    </location>
</feature>
<dbReference type="RefSeq" id="WP_061996584.1">
    <property type="nucleotide sequence ID" value="NZ_JAAGPU010000017.1"/>
</dbReference>
<dbReference type="GO" id="GO:0005886">
    <property type="term" value="C:plasma membrane"/>
    <property type="evidence" value="ECO:0007669"/>
    <property type="project" value="UniProtKB-SubCell"/>
</dbReference>
<dbReference type="CDD" id="cd06173">
    <property type="entry name" value="MFS_MefA_like"/>
    <property type="match status" value="1"/>
</dbReference>
<feature type="transmembrane region" description="Helical" evidence="7">
    <location>
        <begin position="294"/>
        <end position="314"/>
    </location>
</feature>
<dbReference type="Proteomes" id="UP000481872">
    <property type="component" value="Unassembled WGS sequence"/>
</dbReference>
<sequence>MNVKLFKKKDFLLLMLGKLVSLIGSEMQSFALSLYVLAITGSATKFASVVAITVIPKIVLGPVAGVFADWFDRKKIIVCLDFINGIIIGIYAILFFINGELSMLSIYFLTITLATIELLFQPAISTVIPSIVQEEELVAANGVNSTIMNIGLLISPCIAGILFGIKGLQLVLIINSVSFILSAISEMFINVPKTNKKPEKINFKAFKKDFSEGLKFIKERSIIKAVIKLGMILNFAFGSFVSVGLLYISKEILKVSDSQYGMMQSLLVIGMFLAPVVCTFMCRKMTLGKIMFKGVLISSLMVFLISMCATNIVVKFFSSNLILFGIITMLCILFITMISAVNMALAISIQKQVPIEYLGRVSTVMNSLLMAISPLGTMVFGMLYDKIPAYMAVLVCASIMFIAIIALRKSLYAGDAQDVQISSEKETIYET</sequence>
<feature type="transmembrane region" description="Helical" evidence="7">
    <location>
        <begin position="104"/>
        <end position="125"/>
    </location>
</feature>
<keyword evidence="4 7" id="KW-0812">Transmembrane</keyword>
<keyword evidence="3" id="KW-1003">Cell membrane</keyword>
<keyword evidence="10" id="KW-1185">Reference proteome</keyword>
<name>A0A6M0H387_9CLOT</name>
<evidence type="ECO:0000256" key="3">
    <source>
        <dbReference type="ARBA" id="ARBA00022475"/>
    </source>
</evidence>
<keyword evidence="6 7" id="KW-0472">Membrane</keyword>
<comment type="subcellular location">
    <subcellularLocation>
        <location evidence="1">Cell membrane</location>
        <topology evidence="1">Multi-pass membrane protein</topology>
    </subcellularLocation>
</comment>
<dbReference type="InterPro" id="IPR020846">
    <property type="entry name" value="MFS_dom"/>
</dbReference>
<evidence type="ECO:0000256" key="7">
    <source>
        <dbReference type="SAM" id="Phobius"/>
    </source>
</evidence>
<evidence type="ECO:0000256" key="2">
    <source>
        <dbReference type="ARBA" id="ARBA00022448"/>
    </source>
</evidence>
<feature type="transmembrane region" description="Helical" evidence="7">
    <location>
        <begin position="320"/>
        <end position="345"/>
    </location>
</feature>
<dbReference type="InterPro" id="IPR010290">
    <property type="entry name" value="TM_effector"/>
</dbReference>
<feature type="transmembrane region" description="Helical" evidence="7">
    <location>
        <begin position="46"/>
        <end position="71"/>
    </location>
</feature>
<comment type="caution">
    <text evidence="9">The sequence shown here is derived from an EMBL/GenBank/DDBJ whole genome shotgun (WGS) entry which is preliminary data.</text>
</comment>
<gene>
    <name evidence="9" type="ORF">G3M99_10200</name>
</gene>
<dbReference type="PROSITE" id="PS50850">
    <property type="entry name" value="MFS"/>
    <property type="match status" value="1"/>
</dbReference>
<reference evidence="9 10" key="1">
    <citation type="submission" date="2020-02" db="EMBL/GenBank/DDBJ databases">
        <title>Genome assembly of a novel Clostridium senegalense strain.</title>
        <authorList>
            <person name="Gupta T.B."/>
            <person name="Jauregui R."/>
            <person name="Maclean P."/>
            <person name="Nawarathana A."/>
            <person name="Brightwell G."/>
        </authorList>
    </citation>
    <scope>NUCLEOTIDE SEQUENCE [LARGE SCALE GENOMIC DNA]</scope>
    <source>
        <strain evidence="9 10">AGRFS4</strain>
    </source>
</reference>
<feature type="transmembrane region" description="Helical" evidence="7">
    <location>
        <begin position="12"/>
        <end position="40"/>
    </location>
</feature>
<dbReference type="Gene3D" id="1.20.1250.20">
    <property type="entry name" value="MFS general substrate transporter like domains"/>
    <property type="match status" value="1"/>
</dbReference>
<feature type="transmembrane region" description="Helical" evidence="7">
    <location>
        <begin position="146"/>
        <end position="165"/>
    </location>
</feature>
<keyword evidence="2" id="KW-0813">Transport</keyword>
<dbReference type="SUPFAM" id="SSF103473">
    <property type="entry name" value="MFS general substrate transporter"/>
    <property type="match status" value="1"/>
</dbReference>
<evidence type="ECO:0000256" key="4">
    <source>
        <dbReference type="ARBA" id="ARBA00022692"/>
    </source>
</evidence>
<feature type="domain" description="Major facilitator superfamily (MFS) profile" evidence="8">
    <location>
        <begin position="10"/>
        <end position="410"/>
    </location>
</feature>
<dbReference type="PANTHER" id="PTHR43266">
    <property type="entry name" value="MACROLIDE-EFFLUX PROTEIN"/>
    <property type="match status" value="1"/>
</dbReference>
<dbReference type="GO" id="GO:0022857">
    <property type="term" value="F:transmembrane transporter activity"/>
    <property type="evidence" value="ECO:0007669"/>
    <property type="project" value="InterPro"/>
</dbReference>
<feature type="transmembrane region" description="Helical" evidence="7">
    <location>
        <begin position="225"/>
        <end position="248"/>
    </location>
</feature>
<dbReference type="PANTHER" id="PTHR43266:SF9">
    <property type="entry name" value="PERMEASE, MAJOR FACILITATOR SUPERFAMILY-RELATED"/>
    <property type="match status" value="1"/>
</dbReference>
<proteinExistence type="predicted"/>